<reference evidence="2" key="1">
    <citation type="submission" date="2018-02" db="EMBL/GenBank/DDBJ databases">
        <title>Rhizophora mucronata_Transcriptome.</title>
        <authorList>
            <person name="Meera S.P."/>
            <person name="Sreeshan A."/>
            <person name="Augustine A."/>
        </authorList>
    </citation>
    <scope>NUCLEOTIDE SEQUENCE</scope>
    <source>
        <tissue evidence="2">Leaf</tissue>
    </source>
</reference>
<protein>
    <submittedName>
        <fullName evidence="2">Uncharacterized protein</fullName>
    </submittedName>
</protein>
<dbReference type="AlphaFoldDB" id="A0A2P2PUH9"/>
<organism evidence="2">
    <name type="scientific">Rhizophora mucronata</name>
    <name type="common">Asiatic mangrove</name>
    <dbReference type="NCBI Taxonomy" id="61149"/>
    <lineage>
        <taxon>Eukaryota</taxon>
        <taxon>Viridiplantae</taxon>
        <taxon>Streptophyta</taxon>
        <taxon>Embryophyta</taxon>
        <taxon>Tracheophyta</taxon>
        <taxon>Spermatophyta</taxon>
        <taxon>Magnoliopsida</taxon>
        <taxon>eudicotyledons</taxon>
        <taxon>Gunneridae</taxon>
        <taxon>Pentapetalae</taxon>
        <taxon>rosids</taxon>
        <taxon>fabids</taxon>
        <taxon>Malpighiales</taxon>
        <taxon>Rhizophoraceae</taxon>
        <taxon>Rhizophora</taxon>
    </lineage>
</organism>
<dbReference type="EMBL" id="GGEC01077887">
    <property type="protein sequence ID" value="MBX58371.1"/>
    <property type="molecule type" value="Transcribed_RNA"/>
</dbReference>
<sequence length="52" mass="6210">MCITIWLLLLFFLGSVHLKDFFKFSSYCSFFHCKCFVAVIELGDFVGWNWYS</sequence>
<keyword evidence="1" id="KW-0732">Signal</keyword>
<accession>A0A2P2PUH9</accession>
<feature type="signal peptide" evidence="1">
    <location>
        <begin position="1"/>
        <end position="18"/>
    </location>
</feature>
<name>A0A2P2PUH9_RHIMU</name>
<proteinExistence type="predicted"/>
<evidence type="ECO:0000256" key="1">
    <source>
        <dbReference type="SAM" id="SignalP"/>
    </source>
</evidence>
<evidence type="ECO:0000313" key="2">
    <source>
        <dbReference type="EMBL" id="MBX58371.1"/>
    </source>
</evidence>
<feature type="chain" id="PRO_5015196577" evidence="1">
    <location>
        <begin position="19"/>
        <end position="52"/>
    </location>
</feature>